<protein>
    <submittedName>
        <fullName evidence="2">Uncharacterized protein</fullName>
    </submittedName>
</protein>
<proteinExistence type="predicted"/>
<gene>
    <name evidence="2" type="ORF">HaLaN_02019</name>
</gene>
<feature type="region of interest" description="Disordered" evidence="1">
    <location>
        <begin position="210"/>
        <end position="266"/>
    </location>
</feature>
<dbReference type="EMBL" id="BLLF01000083">
    <property type="protein sequence ID" value="GFH07242.1"/>
    <property type="molecule type" value="Genomic_DNA"/>
</dbReference>
<dbReference type="Proteomes" id="UP000485058">
    <property type="component" value="Unassembled WGS sequence"/>
</dbReference>
<feature type="compositionally biased region" description="Basic residues" evidence="1">
    <location>
        <begin position="226"/>
        <end position="237"/>
    </location>
</feature>
<keyword evidence="3" id="KW-1185">Reference proteome</keyword>
<name>A0A699YW27_HAELA</name>
<accession>A0A699YW27</accession>
<evidence type="ECO:0000256" key="1">
    <source>
        <dbReference type="SAM" id="MobiDB-lite"/>
    </source>
</evidence>
<feature type="compositionally biased region" description="Polar residues" evidence="1">
    <location>
        <begin position="241"/>
        <end position="255"/>
    </location>
</feature>
<reference evidence="2 3" key="1">
    <citation type="submission" date="2020-02" db="EMBL/GenBank/DDBJ databases">
        <title>Draft genome sequence of Haematococcus lacustris strain NIES-144.</title>
        <authorList>
            <person name="Morimoto D."/>
            <person name="Nakagawa S."/>
            <person name="Yoshida T."/>
            <person name="Sawayama S."/>
        </authorList>
    </citation>
    <scope>NUCLEOTIDE SEQUENCE [LARGE SCALE GENOMIC DNA]</scope>
    <source>
        <strain evidence="2 3">NIES-144</strain>
    </source>
</reference>
<evidence type="ECO:0000313" key="3">
    <source>
        <dbReference type="Proteomes" id="UP000485058"/>
    </source>
</evidence>
<comment type="caution">
    <text evidence="2">The sequence shown here is derived from an EMBL/GenBank/DDBJ whole genome shotgun (WGS) entry which is preliminary data.</text>
</comment>
<sequence>MGSLVGTVHPLNPWTLYSRKMRNRRPLPAAGWTRPGPLEAKLRTRLAGKQPGHSGAGEAISAGNPRGLELKGGHYCATGCCCWQSSLLWLPAQLQRAPPAFPNVLHVQRCVAVPVQPPAWLRCLLRLGALAAIGERGSSWVQALRLLAVWPPGCCMGLVGAWVVPLLGTSSVPALAGHAAGSRLGALGGGAPALLGASSLQAWWPCEAGQAPADTRSPLRCDIRPKHVPHMPTRRPHPPTWRNSGNRQRACSSTKADPPQPPAPQQLHPHLPELVIAGGHWVAPWLPAPQPPAQHPPLLSAGCHSALSTVTWREVGGLAHRVGGEGSGYKKKKKTSLVFTGVH</sequence>
<dbReference type="AlphaFoldDB" id="A0A699YW27"/>
<evidence type="ECO:0000313" key="2">
    <source>
        <dbReference type="EMBL" id="GFH07242.1"/>
    </source>
</evidence>
<organism evidence="2 3">
    <name type="scientific">Haematococcus lacustris</name>
    <name type="common">Green alga</name>
    <name type="synonym">Haematococcus pluvialis</name>
    <dbReference type="NCBI Taxonomy" id="44745"/>
    <lineage>
        <taxon>Eukaryota</taxon>
        <taxon>Viridiplantae</taxon>
        <taxon>Chlorophyta</taxon>
        <taxon>core chlorophytes</taxon>
        <taxon>Chlorophyceae</taxon>
        <taxon>CS clade</taxon>
        <taxon>Chlamydomonadales</taxon>
        <taxon>Haematococcaceae</taxon>
        <taxon>Haematococcus</taxon>
    </lineage>
</organism>